<feature type="transmembrane region" description="Helical" evidence="1">
    <location>
        <begin position="48"/>
        <end position="69"/>
    </location>
</feature>
<feature type="domain" description="Type II secretion system protein GspG C-terminal" evidence="2">
    <location>
        <begin position="108"/>
        <end position="149"/>
    </location>
</feature>
<dbReference type="Proteomes" id="UP000681315">
    <property type="component" value="Unassembled WGS sequence"/>
</dbReference>
<dbReference type="Pfam" id="PF08334">
    <property type="entry name" value="T2SSG"/>
    <property type="match status" value="1"/>
</dbReference>
<dbReference type="InterPro" id="IPR013545">
    <property type="entry name" value="T2SS_protein-GspG_C"/>
</dbReference>
<evidence type="ECO:0000259" key="2">
    <source>
        <dbReference type="Pfam" id="PF08334"/>
    </source>
</evidence>
<proteinExistence type="predicted"/>
<sequence>MGSIAGLLAELLLIFQDFKFWRNGRKQRKYEQKHRSPIKRWLRRLPKVLLLGIIIVLTFYFVRFSAFLFGNADRQTTKKLTQVASLLKHEKETSGHYPEELASIVRNNPLHKNIYKDYWGREFFYERHPSGERYILISLGADGKLNTPDDIAYEFEID</sequence>
<keyword evidence="1" id="KW-0812">Transmembrane</keyword>
<name>A0ABS3SNR7_9FLAO</name>
<evidence type="ECO:0000256" key="1">
    <source>
        <dbReference type="SAM" id="Phobius"/>
    </source>
</evidence>
<dbReference type="Gene3D" id="3.30.700.10">
    <property type="entry name" value="Glycoprotein, Type 4 Pilin"/>
    <property type="match status" value="1"/>
</dbReference>
<keyword evidence="1" id="KW-1133">Transmembrane helix</keyword>
<evidence type="ECO:0000313" key="4">
    <source>
        <dbReference type="Proteomes" id="UP000681315"/>
    </source>
</evidence>
<keyword evidence="4" id="KW-1185">Reference proteome</keyword>
<dbReference type="EMBL" id="JAGEVG010000003">
    <property type="protein sequence ID" value="MBO3097345.1"/>
    <property type="molecule type" value="Genomic_DNA"/>
</dbReference>
<reference evidence="3 4" key="1">
    <citation type="submission" date="2021-03" db="EMBL/GenBank/DDBJ databases">
        <title>Gelidibacter sp. nov., isolated from costal sediment.</title>
        <authorList>
            <person name="Lun K.-Y."/>
        </authorList>
    </citation>
    <scope>NUCLEOTIDE SEQUENCE [LARGE SCALE GENOMIC DNA]</scope>
    <source>
        <strain evidence="3 4">DF109</strain>
    </source>
</reference>
<dbReference type="RefSeq" id="WP_208232501.1">
    <property type="nucleotide sequence ID" value="NZ_JAGEVG010000003.1"/>
</dbReference>
<accession>A0ABS3SNR7</accession>
<evidence type="ECO:0000313" key="3">
    <source>
        <dbReference type="EMBL" id="MBO3097345.1"/>
    </source>
</evidence>
<organism evidence="3 4">
    <name type="scientific">Gelidibacter pelagius</name>
    <dbReference type="NCBI Taxonomy" id="2819985"/>
    <lineage>
        <taxon>Bacteria</taxon>
        <taxon>Pseudomonadati</taxon>
        <taxon>Bacteroidota</taxon>
        <taxon>Flavobacteriia</taxon>
        <taxon>Flavobacteriales</taxon>
        <taxon>Flavobacteriaceae</taxon>
        <taxon>Gelidibacter</taxon>
    </lineage>
</organism>
<dbReference type="InterPro" id="IPR045584">
    <property type="entry name" value="Pilin-like"/>
</dbReference>
<comment type="caution">
    <text evidence="3">The sequence shown here is derived from an EMBL/GenBank/DDBJ whole genome shotgun (WGS) entry which is preliminary data.</text>
</comment>
<keyword evidence="1" id="KW-0472">Membrane</keyword>
<protein>
    <submittedName>
        <fullName evidence="3">Type II secretion system protein GspG</fullName>
    </submittedName>
</protein>
<dbReference type="SUPFAM" id="SSF54523">
    <property type="entry name" value="Pili subunits"/>
    <property type="match status" value="1"/>
</dbReference>
<gene>
    <name evidence="3" type="ORF">J4051_03630</name>
</gene>